<evidence type="ECO:0000313" key="2">
    <source>
        <dbReference type="Proteomes" id="UP000805193"/>
    </source>
</evidence>
<comment type="caution">
    <text evidence="1">The sequence shown here is derived from an EMBL/GenBank/DDBJ whole genome shotgun (WGS) entry which is preliminary data.</text>
</comment>
<name>A0AC60NZN2_IXOPE</name>
<reference evidence="1 2" key="1">
    <citation type="journal article" date="2020" name="Cell">
        <title>Large-Scale Comparative Analyses of Tick Genomes Elucidate Their Genetic Diversity and Vector Capacities.</title>
        <authorList>
            <consortium name="Tick Genome and Microbiome Consortium (TIGMIC)"/>
            <person name="Jia N."/>
            <person name="Wang J."/>
            <person name="Shi W."/>
            <person name="Du L."/>
            <person name="Sun Y."/>
            <person name="Zhan W."/>
            <person name="Jiang J.F."/>
            <person name="Wang Q."/>
            <person name="Zhang B."/>
            <person name="Ji P."/>
            <person name="Bell-Sakyi L."/>
            <person name="Cui X.M."/>
            <person name="Yuan T.T."/>
            <person name="Jiang B.G."/>
            <person name="Yang W.F."/>
            <person name="Lam T.T."/>
            <person name="Chang Q.C."/>
            <person name="Ding S.J."/>
            <person name="Wang X.J."/>
            <person name="Zhu J.G."/>
            <person name="Ruan X.D."/>
            <person name="Zhao L."/>
            <person name="Wei J.T."/>
            <person name="Ye R.Z."/>
            <person name="Que T.C."/>
            <person name="Du C.H."/>
            <person name="Zhou Y.H."/>
            <person name="Cheng J.X."/>
            <person name="Dai P.F."/>
            <person name="Guo W.B."/>
            <person name="Han X.H."/>
            <person name="Huang E.J."/>
            <person name="Li L.F."/>
            <person name="Wei W."/>
            <person name="Gao Y.C."/>
            <person name="Liu J.Z."/>
            <person name="Shao H.Z."/>
            <person name="Wang X."/>
            <person name="Wang C.C."/>
            <person name="Yang T.C."/>
            <person name="Huo Q.B."/>
            <person name="Li W."/>
            <person name="Chen H.Y."/>
            <person name="Chen S.E."/>
            <person name="Zhou L.G."/>
            <person name="Ni X.B."/>
            <person name="Tian J.H."/>
            <person name="Sheng Y."/>
            <person name="Liu T."/>
            <person name="Pan Y.S."/>
            <person name="Xia L.Y."/>
            <person name="Li J."/>
            <person name="Zhao F."/>
            <person name="Cao W.C."/>
        </authorList>
    </citation>
    <scope>NUCLEOTIDE SEQUENCE [LARGE SCALE GENOMIC DNA]</scope>
    <source>
        <strain evidence="1">Iper-2018</strain>
    </source>
</reference>
<organism evidence="1 2">
    <name type="scientific">Ixodes persulcatus</name>
    <name type="common">Taiga tick</name>
    <dbReference type="NCBI Taxonomy" id="34615"/>
    <lineage>
        <taxon>Eukaryota</taxon>
        <taxon>Metazoa</taxon>
        <taxon>Ecdysozoa</taxon>
        <taxon>Arthropoda</taxon>
        <taxon>Chelicerata</taxon>
        <taxon>Arachnida</taxon>
        <taxon>Acari</taxon>
        <taxon>Parasitiformes</taxon>
        <taxon>Ixodida</taxon>
        <taxon>Ixodoidea</taxon>
        <taxon>Ixodidae</taxon>
        <taxon>Ixodinae</taxon>
        <taxon>Ixodes</taxon>
    </lineage>
</organism>
<sequence length="296" mass="33282">MDCPRRTFHSSGCNAPRAACRGWSLAQLSPREVLSADLFRINSRNNTVSVNADSPERVKAYTLVQRIMLKAKPVEVYGYAAEPTDTRRYVQPNVLSLDAVRTTEEIFEQVQLGNPHLEIVAARRTGRSKAILVTVGGNEVPSYLCYGPIICQFYEYRERKQACTSCRQMGHRTDTCPQGGSKLCPNFGVEHEFPPIVDGRRAYMCTPNCVICGGKHFTGSKECNKRYVPRQKVEPREGAQASITQPRDSGRDRSRSRPSTKRIPPMEGVPKTGMWDRRRPLFEAGLRPHVRELPGS</sequence>
<gene>
    <name evidence="1" type="ORF">HPB47_010331</name>
</gene>
<keyword evidence="2" id="KW-1185">Reference proteome</keyword>
<proteinExistence type="predicted"/>
<accession>A0AC60NZN2</accession>
<evidence type="ECO:0000313" key="1">
    <source>
        <dbReference type="EMBL" id="KAG0412533.1"/>
    </source>
</evidence>
<protein>
    <submittedName>
        <fullName evidence="1">Uncharacterized protein</fullName>
    </submittedName>
</protein>
<dbReference type="Proteomes" id="UP000805193">
    <property type="component" value="Unassembled WGS sequence"/>
</dbReference>
<dbReference type="EMBL" id="JABSTQ010011339">
    <property type="protein sequence ID" value="KAG0412533.1"/>
    <property type="molecule type" value="Genomic_DNA"/>
</dbReference>